<keyword evidence="1" id="KW-0812">Transmembrane</keyword>
<keyword evidence="1" id="KW-1133">Transmembrane helix</keyword>
<feature type="transmembrane region" description="Helical" evidence="1">
    <location>
        <begin position="177"/>
        <end position="200"/>
    </location>
</feature>
<protein>
    <recommendedName>
        <fullName evidence="2">TIR domain-containing protein</fullName>
    </recommendedName>
</protein>
<keyword evidence="1" id="KW-0472">Membrane</keyword>
<dbReference type="PROSITE" id="PS50104">
    <property type="entry name" value="TIR"/>
    <property type="match status" value="1"/>
</dbReference>
<dbReference type="Pfam" id="PF13676">
    <property type="entry name" value="TIR_2"/>
    <property type="match status" value="1"/>
</dbReference>
<evidence type="ECO:0000259" key="2">
    <source>
        <dbReference type="PROSITE" id="PS50104"/>
    </source>
</evidence>
<evidence type="ECO:0000313" key="4">
    <source>
        <dbReference type="Proteomes" id="UP000252204"/>
    </source>
</evidence>
<dbReference type="SUPFAM" id="SSF52200">
    <property type="entry name" value="Toll/Interleukin receptor TIR domain"/>
    <property type="match status" value="1"/>
</dbReference>
<evidence type="ECO:0000256" key="1">
    <source>
        <dbReference type="SAM" id="Phobius"/>
    </source>
</evidence>
<evidence type="ECO:0000313" key="3">
    <source>
        <dbReference type="EMBL" id="RBI65082.1"/>
    </source>
</evidence>
<gene>
    <name evidence="3" type="ORF">DQ400_19535</name>
</gene>
<comment type="caution">
    <text evidence="3">The sequence shown here is derived from an EMBL/GenBank/DDBJ whole genome shotgun (WGS) entry which is preliminary data.</text>
</comment>
<name>A0A365TI64_9GAMM</name>
<dbReference type="RefSeq" id="WP_113271277.1">
    <property type="nucleotide sequence ID" value="NZ_QNTU01000025.1"/>
</dbReference>
<dbReference type="EMBL" id="QNTU01000025">
    <property type="protein sequence ID" value="RBI65082.1"/>
    <property type="molecule type" value="Genomic_DNA"/>
</dbReference>
<dbReference type="InterPro" id="IPR000157">
    <property type="entry name" value="TIR_dom"/>
</dbReference>
<feature type="transmembrane region" description="Helical" evidence="1">
    <location>
        <begin position="212"/>
        <end position="231"/>
    </location>
</feature>
<dbReference type="AlphaFoldDB" id="A0A365TI64"/>
<feature type="domain" description="TIR" evidence="2">
    <location>
        <begin position="1"/>
        <end position="128"/>
    </location>
</feature>
<dbReference type="Gene3D" id="3.40.50.10140">
    <property type="entry name" value="Toll/interleukin-1 receptor homology (TIR) domain"/>
    <property type="match status" value="1"/>
</dbReference>
<organism evidence="3 4">
    <name type="scientific">Vreelandella sulfidaeris</name>
    <dbReference type="NCBI Taxonomy" id="115553"/>
    <lineage>
        <taxon>Bacteria</taxon>
        <taxon>Pseudomonadati</taxon>
        <taxon>Pseudomonadota</taxon>
        <taxon>Gammaproteobacteria</taxon>
        <taxon>Oceanospirillales</taxon>
        <taxon>Halomonadaceae</taxon>
        <taxon>Vreelandella</taxon>
    </lineage>
</organism>
<dbReference type="Proteomes" id="UP000252204">
    <property type="component" value="Unassembled WGS sequence"/>
</dbReference>
<dbReference type="InterPro" id="IPR035897">
    <property type="entry name" value="Toll_tir_struct_dom_sf"/>
</dbReference>
<accession>A0A365TI64</accession>
<sequence>MAVIYISADQEGAEIQSMIVKMLSENHQILKSNVEIGSEWKTNIKSTITKADVIVAIITERFMHSKWGESELNTVISYTKNNSKKLFIPIIIGEIDPPYYLRDIKSIYLEPREINAVDSVIEKIDRAIDAHLGKVIANDEIIAEKRVKFESSAAEYIEEALSELKERERRLNSKAQLWYWMGYGAIAAGVISAAILALVNLSSFGDSSRWDLITFTAFKSIFLVGLLLALAKYSFTLGKSYMDQSLKNSDRIHAISFGKFYLQAFGDRATPDEMKEVFQHWNISSDNSFSGLNSEMIEPKILEAAINLMNAAKSNGKKP</sequence>
<dbReference type="GO" id="GO:0007165">
    <property type="term" value="P:signal transduction"/>
    <property type="evidence" value="ECO:0007669"/>
    <property type="project" value="InterPro"/>
</dbReference>
<dbReference type="OrthoDB" id="248155at2"/>
<proteinExistence type="predicted"/>
<reference evidence="4" key="1">
    <citation type="submission" date="2018-06" db="EMBL/GenBank/DDBJ databases">
        <title>Whole genome sequencing of four bacterial strains from South Shetland trench revealing bio-synthetic gene clusters.</title>
        <authorList>
            <person name="Abdel-Mageed W.M."/>
            <person name="Lehri B."/>
            <person name="Jarmusch S."/>
            <person name="Miranda K."/>
            <person name="Goodfellow M."/>
            <person name="Jaspars M."/>
            <person name="Karlyshev A.V."/>
        </authorList>
    </citation>
    <scope>NUCLEOTIDE SEQUENCE [LARGE SCALE GENOMIC DNA]</scope>
    <source>
        <strain evidence="4">SST4</strain>
    </source>
</reference>
<keyword evidence="4" id="KW-1185">Reference proteome</keyword>